<dbReference type="GO" id="GO:0003697">
    <property type="term" value="F:single-stranded DNA binding"/>
    <property type="evidence" value="ECO:0007669"/>
    <property type="project" value="InterPro"/>
</dbReference>
<evidence type="ECO:0000256" key="8">
    <source>
        <dbReference type="ARBA" id="ARBA00022932"/>
    </source>
</evidence>
<comment type="caution">
    <text evidence="13">The sequence shown here is derived from an EMBL/GenBank/DDBJ whole genome shotgun (WGS) entry which is preliminary data.</text>
</comment>
<dbReference type="Proteomes" id="UP000028091">
    <property type="component" value="Unassembled WGS sequence"/>
</dbReference>
<evidence type="ECO:0000313" key="14">
    <source>
        <dbReference type="Proteomes" id="UP000028091"/>
    </source>
</evidence>
<keyword evidence="11" id="KW-0238">DNA-binding</keyword>
<dbReference type="InterPro" id="IPR000424">
    <property type="entry name" value="Primosome_PriB/ssb"/>
</dbReference>
<sequence>MSYVHLQVHSGYSLLSSAAKVRELVLKAKELGYKALALTDDHVMYGTVEFYKECKKHGIKPVIGLTASVFIDEQETEAYPLVLLAKNNEGYQNLIKISSVLKSKSKAGLKEKWLKSYHHGLIAITPGTSGYIETLLKHDQLEEARNAASHLKRIFGEGHVYIAVQPFQQDESLAGKLRDVSKSADIPLVATGDVHYINREDKTAYTCLKAIKAGQQLSDIEEDRGEKHFRSIEEMMNWYGDDPELLTRTVEIADRCEVDLNLGQTKLPSYPTPDQSTADQFLRRVCAEGMKQRKIASNETYAKRLEYELSIIQKMNFSDYFLIVWDFMKYAHDNGIVTGPGRGSAAGSLVAYVLFITDVDPIRHGLLFERFLNPERISMPDIDIDFPDTRRDEMISYVKDKYGDMHVAQIVTFGTLAAKAALRDVGRVMGIDSKAADRLAKLVPSKPGTTLKEAVAASPELKTLLQQSEELRTVFQTALKVEGLPRHTSTHAAGVVLSEEPLTQVVPIQDGHDGVYLTQYAMNYLEDLGLLKMDFLGLRNLTLIESIKNQIERQENVHINFSDISYQDPKTFELLSAGDTTGIFQLESQGMRQVLRRLKPSSLEDIVAVNALYRPGPMENIPLFIDRKHGRVKVSYPHPDLYDILKDTYGVIVYQEQIMLIAAKMAGFQLGEADLLRRAVSKKDKKVLDEQRSHFVEGCLKKEYPVNIANDVYDLIVKFANYGFNRSHAVAYSMIGFQLAYLKAHYPLYFMCGLLTSVIGNEDKVAQYFYEAKEKGISVLKPSINKSEFPFTVEKGEIRYSLRAIKNVGVSAVKDIYRARQEKPFEDLFDFCARVSPKSVNRKTIEALIFSGAMDEFYPNRASLLASIDIALDHVSFLTPEDQLDFLGDTTFSIKPKYAEIDEMPLVDLLQFEKEALGLYLSNHPVQAYRDRLRENDAVEIIRLSSYIKRKISMGGLLTKVKSIRTKNGQSMAFVTFGDETGEMEGVVFPEQFRKLSPLLEEGAMLYVEGRIDVRNDSSQIIVQEAVLLEEMGTKRKESVYIRVKEENHTQELLEQVKRVISLHSGEADVYLYYEKQKKTMRLPDAYKVHADHAVIFQLKELLGEQNVVIK</sequence>
<dbReference type="GO" id="GO:0003887">
    <property type="term" value="F:DNA-directed DNA polymerase activity"/>
    <property type="evidence" value="ECO:0007669"/>
    <property type="project" value="UniProtKB-KW"/>
</dbReference>
<dbReference type="eggNOG" id="COG0587">
    <property type="taxonomic scope" value="Bacteria"/>
</dbReference>
<dbReference type="Gene3D" id="3.20.20.140">
    <property type="entry name" value="Metal-dependent hydrolases"/>
    <property type="match status" value="1"/>
</dbReference>
<dbReference type="Pfam" id="PF01336">
    <property type="entry name" value="tRNA_anti-codon"/>
    <property type="match status" value="1"/>
</dbReference>
<evidence type="ECO:0000256" key="11">
    <source>
        <dbReference type="PROSITE-ProRule" id="PRU00252"/>
    </source>
</evidence>
<keyword evidence="14" id="KW-1185">Reference proteome</keyword>
<dbReference type="InterPro" id="IPR003141">
    <property type="entry name" value="Pol/His_phosphatase_N"/>
</dbReference>
<keyword evidence="5 13" id="KW-0808">Transferase</keyword>
<keyword evidence="6 13" id="KW-0548">Nucleotidyltransferase</keyword>
<keyword evidence="8" id="KW-0239">DNA-directed DNA polymerase</keyword>
<evidence type="ECO:0000256" key="1">
    <source>
        <dbReference type="ARBA" id="ARBA00004496"/>
    </source>
</evidence>
<dbReference type="RefSeq" id="WP_034320974.1">
    <property type="nucleotide sequence ID" value="NZ_JOTP01000008.1"/>
</dbReference>
<dbReference type="Pfam" id="PF02811">
    <property type="entry name" value="PHP"/>
    <property type="match status" value="1"/>
</dbReference>
<dbReference type="CDD" id="cd04485">
    <property type="entry name" value="DnaE_OBF"/>
    <property type="match status" value="1"/>
</dbReference>
<dbReference type="InterPro" id="IPR016195">
    <property type="entry name" value="Pol/histidinol_Pase-like"/>
</dbReference>
<dbReference type="Pfam" id="PF14579">
    <property type="entry name" value="HHH_6"/>
    <property type="match status" value="1"/>
</dbReference>
<protein>
    <recommendedName>
        <fullName evidence="4">DNA polymerase III subunit alpha</fullName>
        <ecNumber evidence="3">2.7.7.7</ecNumber>
    </recommendedName>
</protein>
<evidence type="ECO:0000256" key="5">
    <source>
        <dbReference type="ARBA" id="ARBA00022679"/>
    </source>
</evidence>
<dbReference type="InterPro" id="IPR029460">
    <property type="entry name" value="DNAPol_HHH"/>
</dbReference>
<evidence type="ECO:0000256" key="2">
    <source>
        <dbReference type="ARBA" id="ARBA00009496"/>
    </source>
</evidence>
<dbReference type="InterPro" id="IPR040982">
    <property type="entry name" value="DNA_pol3_finger"/>
</dbReference>
<dbReference type="GO" id="GO:0005737">
    <property type="term" value="C:cytoplasm"/>
    <property type="evidence" value="ECO:0007669"/>
    <property type="project" value="UniProtKB-SubCell"/>
</dbReference>
<comment type="function">
    <text evidence="9">DNA polymerase III is a complex, multichain enzyme responsible for most of the replicative synthesis in bacteria. This DNA polymerase also exhibits 3' to 5' exonuclease activity. The alpha chain is the DNA polymerase.</text>
</comment>
<dbReference type="InterPro" id="IPR011708">
    <property type="entry name" value="DNA_pol3_alpha_NTPase_dom"/>
</dbReference>
<dbReference type="NCBIfam" id="NF005377">
    <property type="entry name" value="PRK06920.1"/>
    <property type="match status" value="1"/>
</dbReference>
<dbReference type="OrthoDB" id="9803237at2"/>
<dbReference type="PANTHER" id="PTHR32294">
    <property type="entry name" value="DNA POLYMERASE III SUBUNIT ALPHA"/>
    <property type="match status" value="1"/>
</dbReference>
<comment type="catalytic activity">
    <reaction evidence="10">
        <text>DNA(n) + a 2'-deoxyribonucleoside 5'-triphosphate = DNA(n+1) + diphosphate</text>
        <dbReference type="Rhea" id="RHEA:22508"/>
        <dbReference type="Rhea" id="RHEA-COMP:17339"/>
        <dbReference type="Rhea" id="RHEA-COMP:17340"/>
        <dbReference type="ChEBI" id="CHEBI:33019"/>
        <dbReference type="ChEBI" id="CHEBI:61560"/>
        <dbReference type="ChEBI" id="CHEBI:173112"/>
        <dbReference type="EC" id="2.7.7.7"/>
    </reaction>
</comment>
<dbReference type="NCBIfam" id="NF004226">
    <property type="entry name" value="PRK05673.1"/>
    <property type="match status" value="1"/>
</dbReference>
<evidence type="ECO:0000256" key="4">
    <source>
        <dbReference type="ARBA" id="ARBA00019114"/>
    </source>
</evidence>
<dbReference type="InterPro" id="IPR004013">
    <property type="entry name" value="PHP_dom"/>
</dbReference>
<evidence type="ECO:0000256" key="9">
    <source>
        <dbReference type="ARBA" id="ARBA00025611"/>
    </source>
</evidence>
<proteinExistence type="inferred from homology"/>
<reference evidence="13 14" key="1">
    <citation type="submission" date="2012-09" db="EMBL/GenBank/DDBJ databases">
        <title>Genome Sequence of Bacillus sp. DW5-4.</title>
        <authorList>
            <person name="Lai Q."/>
            <person name="Liu Y."/>
            <person name="Shao Z."/>
        </authorList>
    </citation>
    <scope>NUCLEOTIDE SEQUENCE [LARGE SCALE GENOMIC DNA]</scope>
    <source>
        <strain evidence="13 14">DW5-4</strain>
    </source>
</reference>
<evidence type="ECO:0000256" key="10">
    <source>
        <dbReference type="ARBA" id="ARBA00049244"/>
    </source>
</evidence>
<dbReference type="PANTHER" id="PTHR32294:SF0">
    <property type="entry name" value="DNA POLYMERASE III SUBUNIT ALPHA"/>
    <property type="match status" value="1"/>
</dbReference>
<dbReference type="SUPFAM" id="SSF89550">
    <property type="entry name" value="PHP domain-like"/>
    <property type="match status" value="1"/>
</dbReference>
<feature type="domain" description="Polymerase/histidinol phosphatase N-terminal" evidence="12">
    <location>
        <begin position="4"/>
        <end position="71"/>
    </location>
</feature>
<dbReference type="PROSITE" id="PS50935">
    <property type="entry name" value="SSB"/>
    <property type="match status" value="1"/>
</dbReference>
<dbReference type="AlphaFoldDB" id="A0A081LBP6"/>
<dbReference type="GO" id="GO:0008408">
    <property type="term" value="F:3'-5' exonuclease activity"/>
    <property type="evidence" value="ECO:0007669"/>
    <property type="project" value="InterPro"/>
</dbReference>
<dbReference type="Gene3D" id="1.10.10.1600">
    <property type="entry name" value="Bacterial DNA polymerase III alpha subunit, thumb domain"/>
    <property type="match status" value="1"/>
</dbReference>
<organism evidence="13 14">
    <name type="scientific">Bacillus zhangzhouensis</name>
    <dbReference type="NCBI Taxonomy" id="1178540"/>
    <lineage>
        <taxon>Bacteria</taxon>
        <taxon>Bacillati</taxon>
        <taxon>Bacillota</taxon>
        <taxon>Bacilli</taxon>
        <taxon>Bacillales</taxon>
        <taxon>Bacillaceae</taxon>
        <taxon>Bacillus</taxon>
    </lineage>
</organism>
<gene>
    <name evidence="13" type="primary">dnaE</name>
    <name evidence="13" type="ORF">BA70_19015</name>
</gene>
<dbReference type="InterPro" id="IPR004805">
    <property type="entry name" value="DnaE2/DnaE/PolC"/>
</dbReference>
<evidence type="ECO:0000256" key="3">
    <source>
        <dbReference type="ARBA" id="ARBA00012417"/>
    </source>
</evidence>
<dbReference type="Gene3D" id="1.10.150.870">
    <property type="match status" value="1"/>
</dbReference>
<comment type="subcellular location">
    <subcellularLocation>
        <location evidence="1">Cytoplasm</location>
    </subcellularLocation>
</comment>
<dbReference type="InterPro" id="IPR004365">
    <property type="entry name" value="NA-bd_OB_tRNA"/>
</dbReference>
<accession>A0A081LBP6</accession>
<dbReference type="Pfam" id="PF17657">
    <property type="entry name" value="DNA_pol3_finger"/>
    <property type="match status" value="1"/>
</dbReference>
<dbReference type="InterPro" id="IPR041931">
    <property type="entry name" value="DNA_pol3_alpha_thumb_dom"/>
</dbReference>
<dbReference type="EC" id="2.7.7.7" evidence="3"/>
<evidence type="ECO:0000256" key="6">
    <source>
        <dbReference type="ARBA" id="ARBA00022695"/>
    </source>
</evidence>
<evidence type="ECO:0000313" key="13">
    <source>
        <dbReference type="EMBL" id="KEP26672.1"/>
    </source>
</evidence>
<name>A0A081LBP6_9BACI</name>
<evidence type="ECO:0000256" key="7">
    <source>
        <dbReference type="ARBA" id="ARBA00022705"/>
    </source>
</evidence>
<dbReference type="NCBIfam" id="TIGR00594">
    <property type="entry name" value="polc"/>
    <property type="match status" value="1"/>
</dbReference>
<comment type="similarity">
    <text evidence="2">Belongs to the DNA polymerase type-C family. DnaE subfamily.</text>
</comment>
<keyword evidence="7" id="KW-0235">DNA replication</keyword>
<dbReference type="EMBL" id="JOTP01000008">
    <property type="protein sequence ID" value="KEP26672.1"/>
    <property type="molecule type" value="Genomic_DNA"/>
</dbReference>
<dbReference type="SMART" id="SM00481">
    <property type="entry name" value="POLIIIAc"/>
    <property type="match status" value="1"/>
</dbReference>
<dbReference type="GO" id="GO:0006260">
    <property type="term" value="P:DNA replication"/>
    <property type="evidence" value="ECO:0007669"/>
    <property type="project" value="UniProtKB-KW"/>
</dbReference>
<evidence type="ECO:0000259" key="12">
    <source>
        <dbReference type="SMART" id="SM00481"/>
    </source>
</evidence>
<dbReference type="Pfam" id="PF07733">
    <property type="entry name" value="DNA_pol3_alpha"/>
    <property type="match status" value="1"/>
</dbReference>